<dbReference type="Gene3D" id="2.170.130.10">
    <property type="entry name" value="TonB-dependent receptor, plug domain"/>
    <property type="match status" value="1"/>
</dbReference>
<proteinExistence type="predicted"/>
<dbReference type="InterPro" id="IPR000531">
    <property type="entry name" value="Beta-barrel_TonB"/>
</dbReference>
<keyword evidence="4" id="KW-0812">Transmembrane</keyword>
<feature type="domain" description="Secretin/TonB short N-terminal" evidence="9">
    <location>
        <begin position="50"/>
        <end position="101"/>
    </location>
</feature>
<dbReference type="NCBIfam" id="TIGR04057">
    <property type="entry name" value="SusC_RagA_signa"/>
    <property type="match status" value="1"/>
</dbReference>
<organism evidence="10">
    <name type="scientific">bioreactor metagenome</name>
    <dbReference type="NCBI Taxonomy" id="1076179"/>
    <lineage>
        <taxon>unclassified sequences</taxon>
        <taxon>metagenomes</taxon>
        <taxon>ecological metagenomes</taxon>
    </lineage>
</organism>
<dbReference type="SUPFAM" id="SSF49464">
    <property type="entry name" value="Carboxypeptidase regulatory domain-like"/>
    <property type="match status" value="1"/>
</dbReference>
<dbReference type="Pfam" id="PF13715">
    <property type="entry name" value="CarbopepD_reg_2"/>
    <property type="match status" value="1"/>
</dbReference>
<evidence type="ECO:0000256" key="4">
    <source>
        <dbReference type="ARBA" id="ARBA00022692"/>
    </source>
</evidence>
<evidence type="ECO:0000256" key="7">
    <source>
        <dbReference type="ARBA" id="ARBA00023136"/>
    </source>
</evidence>
<dbReference type="Pfam" id="PF00593">
    <property type="entry name" value="TonB_dep_Rec_b-barrel"/>
    <property type="match status" value="1"/>
</dbReference>
<evidence type="ECO:0000256" key="1">
    <source>
        <dbReference type="ARBA" id="ARBA00004571"/>
    </source>
</evidence>
<reference evidence="10" key="1">
    <citation type="submission" date="2019-08" db="EMBL/GenBank/DDBJ databases">
        <authorList>
            <person name="Kucharzyk K."/>
            <person name="Murdoch R.W."/>
            <person name="Higgins S."/>
            <person name="Loffler F."/>
        </authorList>
    </citation>
    <scope>NUCLEOTIDE SEQUENCE</scope>
</reference>
<dbReference type="EMBL" id="VSSQ01001084">
    <property type="protein sequence ID" value="MPM04934.1"/>
    <property type="molecule type" value="Genomic_DNA"/>
</dbReference>
<keyword evidence="5" id="KW-0408">Iron</keyword>
<evidence type="ECO:0000256" key="2">
    <source>
        <dbReference type="ARBA" id="ARBA00022448"/>
    </source>
</evidence>
<evidence type="ECO:0000256" key="8">
    <source>
        <dbReference type="ARBA" id="ARBA00023237"/>
    </source>
</evidence>
<accession>A0A644WRR0</accession>
<gene>
    <name evidence="10" type="primary">susC_85</name>
    <name evidence="10" type="ORF">SDC9_51215</name>
</gene>
<dbReference type="InterPro" id="IPR023997">
    <property type="entry name" value="TonB-dep_OMP_SusC/RagA_CS"/>
</dbReference>
<dbReference type="Pfam" id="PF07715">
    <property type="entry name" value="Plug"/>
    <property type="match status" value="1"/>
</dbReference>
<keyword evidence="3" id="KW-0410">Iron transport</keyword>
<sequence length="1102" mass="123164">MNIKCYRALIFGIGLMITNSLAVNAQKVTFNGEQISLKQAFEKIESASKYKIAYNATQLDVSKPVSINQKDEDVLKVLDILLKESGYTYKVSNGYIVIVPLKKDAVKKIRGNVKDSSGQPVIGATVMMKGTTTGTVTDMDGNFAIEVEEGSTLEFSYIGYQNQQIKATAGKMLSIVLSENTEMLDEVVVVGYGTMKKSDLTGSVINIKSEKLLSKPVVNVGQALSGKAAGVEIYENGGTPDGKVRIRIRGNNSINSSNDPLYVVDGIVGVSNINMLNPSEIESLEVLKDASATAIYGARGANGVIMITTKRGLKSQVPQITYDGYVSLGTMAKKIGLMNAEEWWSNYNITMDNGVKYDPKGYASGKYKKVNPSDLPNLFDSNGKPIYDTDWQEEAYGGTAVSHNHQLSIRGGAENTQYSVHLGYMNKDALMKNCFLERYTGRINIDSQLRSWLKFGANMSFNYNKGNDNYRNYGIKRLVQEAIPLIPVKYQSGDWGSNRDFPGAVQDTPVRYLDEIINQTTNIQSTGDLYLDLKITKDLSFKSTFAVDMYNRKRNFYSGKELIQFSKNNGGIATIETQKSIYWQNENYLNWNKEFNPNSRLNLMAGFSWSKIAVESLGATAEKFSDDFYSWHNLGAGTVTKPSSSSDNTSSLNSYFARLNYSHMNRYLFTATGRYDGSSKFGSNNRYAFFPSFAFAWRLKEENFLKDIDLINNLKLRTSIGETGNQEIGAYAFTQNLGSSNIILGNEYYTSLYRSTFGNPDLKWERTLQWDAGIDLGLLNQRVDLSLDYYYKETNDLLLDAPIPSSSGLSTIMRNIGSVENKGFELTLNTHNIKTQDFNWTSTILFNINKNEVTKLGENDEDIFPEPRHTQGSMLILRVGEPVGSLWGYNRIGTWSESEVSEAAKYGRLPGDLKYEDVNNDGRINSDDQQIIGCTSPDFTMTFSNTFAYKNFDFSFDLRFVFGNKVVLASTHNSEDRAGVANGFTSNLSAWTPTNQNSLIAQRRPMKSYYDSYPDSHWMQNGSFVRGQNFVLGYTFGKSLLNKLKIQNLRVYASAQNLFCITSYAGYDPEVTTYESAAFGQGIDDFAEPKARTFTFGLNLNF</sequence>
<dbReference type="InterPro" id="IPR023996">
    <property type="entry name" value="TonB-dep_OMP_SusC/RagA"/>
</dbReference>
<dbReference type="GO" id="GO:0006826">
    <property type="term" value="P:iron ion transport"/>
    <property type="evidence" value="ECO:0007669"/>
    <property type="project" value="UniProtKB-KW"/>
</dbReference>
<comment type="caution">
    <text evidence="10">The sequence shown here is derived from an EMBL/GenBank/DDBJ whole genome shotgun (WGS) entry which is preliminary data.</text>
</comment>
<dbReference type="InterPro" id="IPR036942">
    <property type="entry name" value="Beta-barrel_TonB_sf"/>
</dbReference>
<evidence type="ECO:0000313" key="10">
    <source>
        <dbReference type="EMBL" id="MPM04934.1"/>
    </source>
</evidence>
<keyword evidence="8" id="KW-0998">Cell outer membrane</keyword>
<keyword evidence="6" id="KW-0798">TonB box</keyword>
<protein>
    <submittedName>
        <fullName evidence="10">TonB-dependent receptor SusC</fullName>
    </submittedName>
</protein>
<evidence type="ECO:0000256" key="6">
    <source>
        <dbReference type="ARBA" id="ARBA00023077"/>
    </source>
</evidence>
<keyword evidence="10" id="KW-0675">Receptor</keyword>
<evidence type="ECO:0000259" key="9">
    <source>
        <dbReference type="SMART" id="SM00965"/>
    </source>
</evidence>
<evidence type="ECO:0000256" key="3">
    <source>
        <dbReference type="ARBA" id="ARBA00022496"/>
    </source>
</evidence>
<keyword evidence="3" id="KW-0406">Ion transport</keyword>
<comment type="subcellular location">
    <subcellularLocation>
        <location evidence="1">Cell outer membrane</location>
        <topology evidence="1">Multi-pass membrane protein</topology>
    </subcellularLocation>
</comment>
<dbReference type="InterPro" id="IPR008969">
    <property type="entry name" value="CarboxyPept-like_regulatory"/>
</dbReference>
<dbReference type="FunFam" id="2.170.130.10:FF:000008">
    <property type="entry name" value="SusC/RagA family TonB-linked outer membrane protein"/>
    <property type="match status" value="1"/>
</dbReference>
<dbReference type="Gene3D" id="2.40.170.20">
    <property type="entry name" value="TonB-dependent receptor, beta-barrel domain"/>
    <property type="match status" value="1"/>
</dbReference>
<dbReference type="InterPro" id="IPR012910">
    <property type="entry name" value="Plug_dom"/>
</dbReference>
<evidence type="ECO:0000256" key="5">
    <source>
        <dbReference type="ARBA" id="ARBA00023004"/>
    </source>
</evidence>
<dbReference type="SUPFAM" id="SSF56935">
    <property type="entry name" value="Porins"/>
    <property type="match status" value="1"/>
</dbReference>
<dbReference type="Gene3D" id="2.60.40.1120">
    <property type="entry name" value="Carboxypeptidase-like, regulatory domain"/>
    <property type="match status" value="1"/>
</dbReference>
<dbReference type="NCBIfam" id="TIGR04056">
    <property type="entry name" value="OMP_RagA_SusC"/>
    <property type="match status" value="1"/>
</dbReference>
<keyword evidence="7" id="KW-0472">Membrane</keyword>
<dbReference type="AlphaFoldDB" id="A0A644WRR0"/>
<dbReference type="Pfam" id="PF07660">
    <property type="entry name" value="STN"/>
    <property type="match status" value="1"/>
</dbReference>
<dbReference type="PROSITE" id="PS52016">
    <property type="entry name" value="TONB_DEPENDENT_REC_3"/>
    <property type="match status" value="1"/>
</dbReference>
<dbReference type="InterPro" id="IPR037066">
    <property type="entry name" value="Plug_dom_sf"/>
</dbReference>
<name>A0A644WRR0_9ZZZZ</name>
<dbReference type="FunFam" id="2.60.40.1120:FF:000003">
    <property type="entry name" value="Outer membrane protein Omp121"/>
    <property type="match status" value="1"/>
</dbReference>
<dbReference type="InterPro" id="IPR011662">
    <property type="entry name" value="Secretin/TonB_short_N"/>
</dbReference>
<dbReference type="SMART" id="SM00965">
    <property type="entry name" value="STN"/>
    <property type="match status" value="1"/>
</dbReference>
<keyword evidence="2" id="KW-0813">Transport</keyword>
<dbReference type="InterPro" id="IPR039426">
    <property type="entry name" value="TonB-dep_rcpt-like"/>
</dbReference>
<dbReference type="GO" id="GO:0009279">
    <property type="term" value="C:cell outer membrane"/>
    <property type="evidence" value="ECO:0007669"/>
    <property type="project" value="UniProtKB-SubCell"/>
</dbReference>